<protein>
    <submittedName>
        <fullName evidence="6 7">Transcriptional regulator</fullName>
    </submittedName>
</protein>
<feature type="DNA-binding region" description="H-T-H motif" evidence="2">
    <location>
        <begin position="121"/>
        <end position="140"/>
    </location>
</feature>
<dbReference type="InterPro" id="IPR050109">
    <property type="entry name" value="HTH-type_TetR-like_transc_reg"/>
</dbReference>
<accession>A0A1B8SHB6</accession>
<dbReference type="STRING" id="354243.BST28_10275"/>
<dbReference type="InterPro" id="IPR009057">
    <property type="entry name" value="Homeodomain-like_sf"/>
</dbReference>
<dbReference type="PROSITE" id="PS50943">
    <property type="entry name" value="HTH_CROC1"/>
    <property type="match status" value="1"/>
</dbReference>
<dbReference type="PATRIC" id="fig|354243.3.peg.1879"/>
<evidence type="ECO:0000256" key="2">
    <source>
        <dbReference type="PROSITE-ProRule" id="PRU00335"/>
    </source>
</evidence>
<evidence type="ECO:0000313" key="6">
    <source>
        <dbReference type="EMBL" id="NDJ89879.1"/>
    </source>
</evidence>
<keyword evidence="1 2" id="KW-0238">DNA-binding</keyword>
<gene>
    <name evidence="7" type="ORF">ACT18_09040</name>
    <name evidence="6" type="ORF">GWR20_12045</name>
</gene>
<dbReference type="EMBL" id="LFOE01000009">
    <property type="protein sequence ID" value="OBY32103.1"/>
    <property type="molecule type" value="Genomic_DNA"/>
</dbReference>
<name>A0A1B8SHB6_9MYCO</name>
<dbReference type="SUPFAM" id="SSF48498">
    <property type="entry name" value="Tetracyclin repressor-like, C-terminal domain"/>
    <property type="match status" value="1"/>
</dbReference>
<dbReference type="CDD" id="cd00093">
    <property type="entry name" value="HTH_XRE"/>
    <property type="match status" value="1"/>
</dbReference>
<organism evidence="7 8">
    <name type="scientific">Mycolicibacter kumamotonensis</name>
    <dbReference type="NCBI Taxonomy" id="354243"/>
    <lineage>
        <taxon>Bacteria</taxon>
        <taxon>Bacillati</taxon>
        <taxon>Actinomycetota</taxon>
        <taxon>Actinomycetes</taxon>
        <taxon>Mycobacteriales</taxon>
        <taxon>Mycobacteriaceae</taxon>
        <taxon>Mycolicibacter</taxon>
    </lineage>
</organism>
<evidence type="ECO:0000256" key="3">
    <source>
        <dbReference type="SAM" id="MobiDB-lite"/>
    </source>
</evidence>
<evidence type="ECO:0000313" key="8">
    <source>
        <dbReference type="Proteomes" id="UP000092668"/>
    </source>
</evidence>
<dbReference type="GO" id="GO:0003700">
    <property type="term" value="F:DNA-binding transcription factor activity"/>
    <property type="evidence" value="ECO:0007669"/>
    <property type="project" value="TreeGrafter"/>
</dbReference>
<proteinExistence type="predicted"/>
<evidence type="ECO:0000313" key="9">
    <source>
        <dbReference type="Proteomes" id="UP000466523"/>
    </source>
</evidence>
<dbReference type="Pfam" id="PF00440">
    <property type="entry name" value="TetR_N"/>
    <property type="match status" value="1"/>
</dbReference>
<dbReference type="InterPro" id="IPR010982">
    <property type="entry name" value="Lambda_DNA-bd_dom_sf"/>
</dbReference>
<evidence type="ECO:0000259" key="4">
    <source>
        <dbReference type="PROSITE" id="PS50943"/>
    </source>
</evidence>
<evidence type="ECO:0000259" key="5">
    <source>
        <dbReference type="PROSITE" id="PS50977"/>
    </source>
</evidence>
<dbReference type="AlphaFoldDB" id="A0A1B8SHB6"/>
<feature type="region of interest" description="Disordered" evidence="3">
    <location>
        <begin position="71"/>
        <end position="90"/>
    </location>
</feature>
<dbReference type="Proteomes" id="UP000466523">
    <property type="component" value="Unassembled WGS sequence"/>
</dbReference>
<dbReference type="Gene3D" id="1.10.357.10">
    <property type="entry name" value="Tetracycline Repressor, domain 2"/>
    <property type="match status" value="1"/>
</dbReference>
<sequence>MAEPAGCGSAIRAARRARGLTLRELAQRLGVSAATVSAVENGKTGISVARLQECARALGLTPAQILEGAVAAPAPRPDQTASVQQPGSGAGDWRTFPPLALDGVLSAAIDAFVDTGYHGSTMRDLAARAGMSVPGIYHHYPDKQTLLVAILDLTMTELHWRVEAARAGAPTGIAEVRRIVEALALFHTHRQKLAFIGASEMRSLTPANRQRIAESRNRVQHILDDAIDRAAAEGGGGPVTVLGDVGDRRIAGRAIATMCTSLPQWFNAAGPATPEETARAYAEFAVALLGRPGPVSAPWSDGGWAQ</sequence>
<comment type="caution">
    <text evidence="7">The sequence shown here is derived from an EMBL/GenBank/DDBJ whole genome shotgun (WGS) entry which is preliminary data.</text>
</comment>
<evidence type="ECO:0000256" key="1">
    <source>
        <dbReference type="ARBA" id="ARBA00023125"/>
    </source>
</evidence>
<dbReference type="GO" id="GO:0000976">
    <property type="term" value="F:transcription cis-regulatory region binding"/>
    <property type="evidence" value="ECO:0007669"/>
    <property type="project" value="TreeGrafter"/>
</dbReference>
<dbReference type="InterPro" id="IPR001387">
    <property type="entry name" value="Cro/C1-type_HTH"/>
</dbReference>
<dbReference type="SUPFAM" id="SSF46689">
    <property type="entry name" value="Homeodomain-like"/>
    <property type="match status" value="1"/>
</dbReference>
<dbReference type="PANTHER" id="PTHR30055">
    <property type="entry name" value="HTH-TYPE TRANSCRIPTIONAL REGULATOR RUTR"/>
    <property type="match status" value="1"/>
</dbReference>
<feature type="domain" description="HTH cro/C1-type" evidence="4">
    <location>
        <begin position="11"/>
        <end position="65"/>
    </location>
</feature>
<reference evidence="6 9" key="2">
    <citation type="submission" date="2020-01" db="EMBL/GenBank/DDBJ databases">
        <authorList>
            <person name="Sanchez-Estrada R."/>
            <person name="Gonzalez-Y-Merchand J.A."/>
            <person name="Rivera-Gutierrez S."/>
        </authorList>
    </citation>
    <scope>NUCLEOTIDE SEQUENCE [LARGE SCALE GENOMIC DNA]</scope>
    <source>
        <strain evidence="6 9">CST 7247</strain>
    </source>
</reference>
<dbReference type="Pfam" id="PF01381">
    <property type="entry name" value="HTH_3"/>
    <property type="match status" value="1"/>
</dbReference>
<dbReference type="RefSeq" id="WP_065287924.1">
    <property type="nucleotide sequence ID" value="NZ_JAACYR010000036.1"/>
</dbReference>
<keyword evidence="8" id="KW-1185">Reference proteome</keyword>
<reference evidence="7 8" key="1">
    <citation type="submission" date="2015-06" db="EMBL/GenBank/DDBJ databases">
        <title>Genome sequence of Mycobacterium kumamotonense strain Roo.</title>
        <authorList>
            <person name="Greninger A.L."/>
            <person name="Cunningham G."/>
            <person name="Miller S."/>
        </authorList>
    </citation>
    <scope>NUCLEOTIDE SEQUENCE [LARGE SCALE GENOMIC DNA]</scope>
    <source>
        <strain evidence="7 8">Roo</strain>
    </source>
</reference>
<dbReference type="Gene3D" id="1.10.260.40">
    <property type="entry name" value="lambda repressor-like DNA-binding domains"/>
    <property type="match status" value="1"/>
</dbReference>
<dbReference type="Pfam" id="PF17932">
    <property type="entry name" value="TetR_C_24"/>
    <property type="match status" value="1"/>
</dbReference>
<dbReference type="PANTHER" id="PTHR30055:SF237">
    <property type="entry name" value="TRANSCRIPTIONAL REPRESSOR MCE3R"/>
    <property type="match status" value="1"/>
</dbReference>
<dbReference type="InterPro" id="IPR001647">
    <property type="entry name" value="HTH_TetR"/>
</dbReference>
<dbReference type="SMART" id="SM00530">
    <property type="entry name" value="HTH_XRE"/>
    <property type="match status" value="1"/>
</dbReference>
<dbReference type="SUPFAM" id="SSF47413">
    <property type="entry name" value="lambda repressor-like DNA-binding domains"/>
    <property type="match status" value="1"/>
</dbReference>
<dbReference type="OrthoDB" id="1669699at2"/>
<dbReference type="Proteomes" id="UP000092668">
    <property type="component" value="Unassembled WGS sequence"/>
</dbReference>
<feature type="domain" description="HTH tetR-type" evidence="5">
    <location>
        <begin position="98"/>
        <end position="158"/>
    </location>
</feature>
<dbReference type="InterPro" id="IPR036271">
    <property type="entry name" value="Tet_transcr_reg_TetR-rel_C_sf"/>
</dbReference>
<evidence type="ECO:0000313" key="7">
    <source>
        <dbReference type="EMBL" id="OBY32103.1"/>
    </source>
</evidence>
<dbReference type="EMBL" id="JAACYR010000036">
    <property type="protein sequence ID" value="NDJ89879.1"/>
    <property type="molecule type" value="Genomic_DNA"/>
</dbReference>
<dbReference type="PRINTS" id="PR00455">
    <property type="entry name" value="HTHTETR"/>
</dbReference>
<dbReference type="PROSITE" id="PS50977">
    <property type="entry name" value="HTH_TETR_2"/>
    <property type="match status" value="1"/>
</dbReference>
<dbReference type="InterPro" id="IPR041490">
    <property type="entry name" value="KstR2_TetR_C"/>
</dbReference>